<name>A0AAD8Y960_9STRA</name>
<evidence type="ECO:0000256" key="1">
    <source>
        <dbReference type="ARBA" id="ARBA00004123"/>
    </source>
</evidence>
<feature type="compositionally biased region" description="Polar residues" evidence="6">
    <location>
        <begin position="516"/>
        <end position="529"/>
    </location>
</feature>
<evidence type="ECO:0000256" key="3">
    <source>
        <dbReference type="ARBA" id="ARBA00022553"/>
    </source>
</evidence>
<organism evidence="8 9">
    <name type="scientific">Skeletonema marinoi</name>
    <dbReference type="NCBI Taxonomy" id="267567"/>
    <lineage>
        <taxon>Eukaryota</taxon>
        <taxon>Sar</taxon>
        <taxon>Stramenopiles</taxon>
        <taxon>Ochrophyta</taxon>
        <taxon>Bacillariophyta</taxon>
        <taxon>Coscinodiscophyceae</taxon>
        <taxon>Thalassiosirophycidae</taxon>
        <taxon>Thalassiosirales</taxon>
        <taxon>Skeletonemataceae</taxon>
        <taxon>Skeletonema</taxon>
        <taxon>Skeletonema marinoi-dohrnii complex</taxon>
    </lineage>
</organism>
<gene>
    <name evidence="8" type="ORF">QTG54_008860</name>
</gene>
<feature type="region of interest" description="Disordered" evidence="6">
    <location>
        <begin position="473"/>
        <end position="590"/>
    </location>
</feature>
<feature type="region of interest" description="Disordered" evidence="6">
    <location>
        <begin position="1"/>
        <end position="149"/>
    </location>
</feature>
<feature type="compositionally biased region" description="Basic residues" evidence="6">
    <location>
        <begin position="207"/>
        <end position="218"/>
    </location>
</feature>
<keyword evidence="3" id="KW-0597">Phosphoprotein</keyword>
<feature type="domain" description="Sas10 C-terminal" evidence="7">
    <location>
        <begin position="623"/>
        <end position="696"/>
    </location>
</feature>
<keyword evidence="5" id="KW-0175">Coiled coil</keyword>
<feature type="compositionally biased region" description="Basic and acidic residues" evidence="6">
    <location>
        <begin position="42"/>
        <end position="53"/>
    </location>
</feature>
<reference evidence="8" key="1">
    <citation type="submission" date="2023-06" db="EMBL/GenBank/DDBJ databases">
        <title>Survivors Of The Sea: Transcriptome response of Skeletonema marinoi to long-term dormancy.</title>
        <authorList>
            <person name="Pinder M.I.M."/>
            <person name="Kourtchenko O."/>
            <person name="Robertson E.K."/>
            <person name="Larsson T."/>
            <person name="Maumus F."/>
            <person name="Osuna-Cruz C.M."/>
            <person name="Vancaester E."/>
            <person name="Stenow R."/>
            <person name="Vandepoele K."/>
            <person name="Ploug H."/>
            <person name="Bruchert V."/>
            <person name="Godhe A."/>
            <person name="Topel M."/>
        </authorList>
    </citation>
    <scope>NUCLEOTIDE SEQUENCE</scope>
    <source>
        <strain evidence="8">R05AC</strain>
    </source>
</reference>
<feature type="compositionally biased region" description="Acidic residues" evidence="6">
    <location>
        <begin position="403"/>
        <end position="427"/>
    </location>
</feature>
<evidence type="ECO:0000256" key="5">
    <source>
        <dbReference type="SAM" id="Coils"/>
    </source>
</evidence>
<keyword evidence="4" id="KW-0539">Nucleus</keyword>
<keyword evidence="9" id="KW-1185">Reference proteome</keyword>
<dbReference type="GO" id="GO:0032040">
    <property type="term" value="C:small-subunit processome"/>
    <property type="evidence" value="ECO:0007669"/>
    <property type="project" value="TreeGrafter"/>
</dbReference>
<feature type="compositionally biased region" description="Acidic residues" evidence="6">
    <location>
        <begin position="93"/>
        <end position="107"/>
    </location>
</feature>
<feature type="coiled-coil region" evidence="5">
    <location>
        <begin position="358"/>
        <end position="392"/>
    </location>
</feature>
<feature type="compositionally biased region" description="Acidic residues" evidence="6">
    <location>
        <begin position="123"/>
        <end position="136"/>
    </location>
</feature>
<comment type="caution">
    <text evidence="8">The sequence shown here is derived from an EMBL/GenBank/DDBJ whole genome shotgun (WGS) entry which is preliminary data.</text>
</comment>
<dbReference type="InterPro" id="IPR007146">
    <property type="entry name" value="Sas10/Utp3/C1D"/>
</dbReference>
<dbReference type="Pfam" id="PF04000">
    <property type="entry name" value="Sas10_Utp3"/>
    <property type="match status" value="1"/>
</dbReference>
<dbReference type="PANTHER" id="PTHR13237:SF8">
    <property type="entry name" value="SOMETHING ABOUT SILENCING PROTEIN 10"/>
    <property type="match status" value="1"/>
</dbReference>
<comment type="similarity">
    <text evidence="2">Belongs to the SAS10 family.</text>
</comment>
<feature type="compositionally biased region" description="Basic and acidic residues" evidence="6">
    <location>
        <begin position="503"/>
        <end position="512"/>
    </location>
</feature>
<proteinExistence type="inferred from homology"/>
<evidence type="ECO:0000313" key="9">
    <source>
        <dbReference type="Proteomes" id="UP001224775"/>
    </source>
</evidence>
<dbReference type="PANTHER" id="PTHR13237">
    <property type="entry name" value="SOMETHING ABOUT SILENCING PROTEIN 10-RELATED"/>
    <property type="match status" value="1"/>
</dbReference>
<dbReference type="EMBL" id="JATAAI010000015">
    <property type="protein sequence ID" value="KAK1740765.1"/>
    <property type="molecule type" value="Genomic_DNA"/>
</dbReference>
<protein>
    <submittedName>
        <fullName evidence="8">Something about silencing protein 10</fullName>
    </submittedName>
</protein>
<dbReference type="GO" id="GO:0000462">
    <property type="term" value="P:maturation of SSU-rRNA from tricistronic rRNA transcript (SSU-rRNA, 5.8S rRNA, LSU-rRNA)"/>
    <property type="evidence" value="ECO:0007669"/>
    <property type="project" value="TreeGrafter"/>
</dbReference>
<evidence type="ECO:0000256" key="2">
    <source>
        <dbReference type="ARBA" id="ARBA00010979"/>
    </source>
</evidence>
<sequence length="696" mass="76781">MGRRSRHSAKSGDQAMYKSRTSQDDDDNQRGDGSDDDGMYNEVDRFHNRKEEEFLQLDGQDDDDDDSSSSSSEDDGVTKGREGVFDLGVGGSSDEDESDDDEEEEVMDASRSKRSAAMLASSSDDDDSDDDDEEDEEKKSNLLNWGAKKHSYYHGDTADLEIGQDVDDAYLEEEAGREVEKARLEDMEEGDFMLDGDEDDEEEVVVKPKKKKQKKSSSKKGEEVETILQPSKNTKQISKLSKKDKMKLLKANHPELLPLVQHFSGSVQDLVDSTMVAGGALLKNGAKAGKKEAKAIGATSAGLQYLITKSMLQASKALNLSLYLLLKADQASTAASTSADGGAMFMDDVADDVRNHPVIDRLNQLSQLTDKLDSLEENTSGLKEQFSNLVKAATLVDGGDVSSSDDDDSEVDEEDNVGGSDGEEGSDVGDAIEQQQQSLDEATESSSSDSEVESEEAIQRRVMTEARFALRNQDIDQDTAKSSTRKRRLAPSSYDYGDETEELTEKAVDAGRKLASTMNSLSQKSATSNQKKKTLIGDEVERDEDEYEQLQRGLSMMEAEFGGGSGDDDNDDGASEGEEEGFGDDDDDDFYQKIKSKSMAKKKTKKQMYAVAPKYPRLDNDVEGERTIGRFIMKNRGLVAHKPKINRNPRVKKREQYRKALIRRKGAVREIRTEEGHVYGGETTGIKSGISRSRKL</sequence>
<feature type="compositionally biased region" description="Acidic residues" evidence="6">
    <location>
        <begin position="186"/>
        <end position="203"/>
    </location>
</feature>
<feature type="compositionally biased region" description="Acidic residues" evidence="6">
    <location>
        <begin position="538"/>
        <end position="548"/>
    </location>
</feature>
<feature type="compositionally biased region" description="Acidic residues" evidence="6">
    <location>
        <begin position="566"/>
        <end position="589"/>
    </location>
</feature>
<dbReference type="Proteomes" id="UP001224775">
    <property type="component" value="Unassembled WGS sequence"/>
</dbReference>
<dbReference type="Pfam" id="PF09368">
    <property type="entry name" value="Sas10"/>
    <property type="match status" value="1"/>
</dbReference>
<evidence type="ECO:0000259" key="7">
    <source>
        <dbReference type="Pfam" id="PF09368"/>
    </source>
</evidence>
<feature type="region of interest" description="Disordered" evidence="6">
    <location>
        <begin position="165"/>
        <end position="228"/>
    </location>
</feature>
<evidence type="ECO:0000256" key="6">
    <source>
        <dbReference type="SAM" id="MobiDB-lite"/>
    </source>
</evidence>
<dbReference type="InterPro" id="IPR018972">
    <property type="entry name" value="Sas10_C_dom"/>
</dbReference>
<feature type="region of interest" description="Disordered" evidence="6">
    <location>
        <begin position="397"/>
        <end position="458"/>
    </location>
</feature>
<evidence type="ECO:0000313" key="8">
    <source>
        <dbReference type="EMBL" id="KAK1740765.1"/>
    </source>
</evidence>
<accession>A0AAD8Y960</accession>
<feature type="compositionally biased region" description="Basic and acidic residues" evidence="6">
    <location>
        <begin position="174"/>
        <end position="185"/>
    </location>
</feature>
<evidence type="ECO:0000256" key="4">
    <source>
        <dbReference type="ARBA" id="ARBA00023242"/>
    </source>
</evidence>
<dbReference type="AlphaFoldDB" id="A0AAD8Y960"/>
<feature type="compositionally biased region" description="Acidic residues" evidence="6">
    <location>
        <begin position="59"/>
        <end position="75"/>
    </location>
</feature>
<comment type="subcellular location">
    <subcellularLocation>
        <location evidence="1">Nucleus</location>
    </subcellularLocation>
</comment>